<dbReference type="InterPro" id="IPR003593">
    <property type="entry name" value="AAA+_ATPase"/>
</dbReference>
<dbReference type="InterPro" id="IPR027417">
    <property type="entry name" value="P-loop_NTPase"/>
</dbReference>
<dbReference type="InterPro" id="IPR002078">
    <property type="entry name" value="Sigma_54_int"/>
</dbReference>
<gene>
    <name evidence="6" type="ORF">H8S20_16250</name>
</gene>
<dbReference type="InterPro" id="IPR036634">
    <property type="entry name" value="PRD_sf"/>
</dbReference>
<dbReference type="SUPFAM" id="SSF63520">
    <property type="entry name" value="PTS-regulatory domain, PRD"/>
    <property type="match status" value="1"/>
</dbReference>
<keyword evidence="3" id="KW-0238">DNA-binding</keyword>
<reference evidence="6 7" key="1">
    <citation type="submission" date="2020-08" db="EMBL/GenBank/DDBJ databases">
        <title>Genome public.</title>
        <authorList>
            <person name="Liu C."/>
            <person name="Sun Q."/>
        </authorList>
    </citation>
    <scope>NUCLEOTIDE SEQUENCE [LARGE SCALE GENOMIC DNA]</scope>
    <source>
        <strain evidence="6 7">NSJ-6</strain>
    </source>
</reference>
<dbReference type="Pfam" id="PF00874">
    <property type="entry name" value="PRD"/>
    <property type="match status" value="1"/>
</dbReference>
<keyword evidence="2" id="KW-0067">ATP-binding</keyword>
<dbReference type="InterPro" id="IPR036390">
    <property type="entry name" value="WH_DNA-bd_sf"/>
</dbReference>
<evidence type="ECO:0000313" key="7">
    <source>
        <dbReference type="Proteomes" id="UP000596929"/>
    </source>
</evidence>
<evidence type="ECO:0000256" key="3">
    <source>
        <dbReference type="ARBA" id="ARBA00023125"/>
    </source>
</evidence>
<dbReference type="Pfam" id="PF00158">
    <property type="entry name" value="Sigma54_activat"/>
    <property type="match status" value="1"/>
</dbReference>
<evidence type="ECO:0000313" key="6">
    <source>
        <dbReference type="EMBL" id="MBC5630411.1"/>
    </source>
</evidence>
<dbReference type="Gene3D" id="1.10.1790.10">
    <property type="entry name" value="PRD domain"/>
    <property type="match status" value="1"/>
</dbReference>
<evidence type="ECO:0000259" key="5">
    <source>
        <dbReference type="PROSITE" id="PS51372"/>
    </source>
</evidence>
<dbReference type="InterPro" id="IPR025943">
    <property type="entry name" value="Sigma_54_int_dom_ATP-bd_2"/>
</dbReference>
<dbReference type="CDD" id="cd00009">
    <property type="entry name" value="AAA"/>
    <property type="match status" value="1"/>
</dbReference>
<comment type="caution">
    <text evidence="6">The sequence shown here is derived from an EMBL/GenBank/DDBJ whole genome shotgun (WGS) entry which is preliminary data.</text>
</comment>
<dbReference type="PANTHER" id="PTHR32071">
    <property type="entry name" value="TRANSCRIPTIONAL REGULATORY PROTEIN"/>
    <property type="match status" value="1"/>
</dbReference>
<dbReference type="SUPFAM" id="SSF46785">
    <property type="entry name" value="Winged helix' DNA-binding domain"/>
    <property type="match status" value="1"/>
</dbReference>
<evidence type="ECO:0000256" key="1">
    <source>
        <dbReference type="ARBA" id="ARBA00022741"/>
    </source>
</evidence>
<keyword evidence="1" id="KW-0547">Nucleotide-binding</keyword>
<dbReference type="PROSITE" id="PS00676">
    <property type="entry name" value="SIGMA54_INTERACT_2"/>
    <property type="match status" value="1"/>
</dbReference>
<dbReference type="InterPro" id="IPR011608">
    <property type="entry name" value="PRD"/>
</dbReference>
<sequence length="686" mass="79650">MNRNQLIHNTLKDAMQSLNYDVLSSGDIESFTATGIGEKLNLSRSSISLELNKLSKDGKLIYIKSRPVIFFDKKLFNEKFSVNIKKDKFNSLKELVELIEKKRISEANRDDNEFGIIGLNGSLKKIADQGRAAILYPPNGLHILLLGSTGVGKSLFAEYLYKFAIKIGRYTDKTKFVVFNCADYANNPQLLMSHLFGHAKGAFTGADDNKKGLIEAADGGILFLDEVHRLPSEGQEMLFSIMDHGIYRRLGETVTNRKSNVLLITATTENVNSSLLKTFTRRIPVILRIPDIRERHLSEREELVKYFFNIEGKRINENIIIDREVIWCFMLYDCKGNIGELKSDIQKVCANAYHSYISKGDKAMKIGKKDIPQEMVNILYKVYEYWNILNNNDSNRISEPWQSNLYNTKTDVRMTYINTEIVDSNKINIRQYCEKFLELIGYEYNYSEIISKIEEYKEISYDDIDKFSGVLLGCLQEYSTIKWEDEFQKYLIIYLLYLLNYNNEINLNIKISNNSYFNTLAKIISKIIDTNFNLEISTLNVSILATLMYNFLKIDTILVEEGMNKSQDNDEVSNKTLEHTVEYIEQTIVYVNPKKLCPLVYKIINLMQFDLKRRFTLDIMVKLMIHISFAVERLINDEYIKHTEITSLEDDIELCDAIKRNLWAIEEQFNIDFNIDEIQYIKDILE</sequence>
<evidence type="ECO:0000256" key="2">
    <source>
        <dbReference type="ARBA" id="ARBA00022840"/>
    </source>
</evidence>
<organism evidence="6 7">
    <name type="scientific">Clostridium hominis</name>
    <dbReference type="NCBI Taxonomy" id="2763036"/>
    <lineage>
        <taxon>Bacteria</taxon>
        <taxon>Bacillati</taxon>
        <taxon>Bacillota</taxon>
        <taxon>Clostridia</taxon>
        <taxon>Eubacteriales</taxon>
        <taxon>Clostridiaceae</taxon>
        <taxon>Clostridium</taxon>
    </lineage>
</organism>
<dbReference type="Gene3D" id="3.40.50.300">
    <property type="entry name" value="P-loop containing nucleotide triphosphate hydrolases"/>
    <property type="match status" value="1"/>
</dbReference>
<dbReference type="SUPFAM" id="SSF52540">
    <property type="entry name" value="P-loop containing nucleoside triphosphate hydrolases"/>
    <property type="match status" value="1"/>
</dbReference>
<dbReference type="PROSITE" id="PS50045">
    <property type="entry name" value="SIGMA54_INTERACT_4"/>
    <property type="match status" value="1"/>
</dbReference>
<dbReference type="SMART" id="SM00382">
    <property type="entry name" value="AAA"/>
    <property type="match status" value="1"/>
</dbReference>
<dbReference type="PROSITE" id="PS51372">
    <property type="entry name" value="PRD_2"/>
    <property type="match status" value="1"/>
</dbReference>
<dbReference type="Proteomes" id="UP000596929">
    <property type="component" value="Unassembled WGS sequence"/>
</dbReference>
<name>A0ABR7DGA5_9CLOT</name>
<feature type="domain" description="PRD" evidence="5">
    <location>
        <begin position="591"/>
        <end position="686"/>
    </location>
</feature>
<protein>
    <submittedName>
        <fullName evidence="6">Sigma 54-interacting transcriptional regulator</fullName>
    </submittedName>
</protein>
<feature type="domain" description="Sigma-54 factor interaction" evidence="4">
    <location>
        <begin position="116"/>
        <end position="350"/>
    </location>
</feature>
<proteinExistence type="predicted"/>
<accession>A0ABR7DGA5</accession>
<dbReference type="RefSeq" id="WP_186860753.1">
    <property type="nucleotide sequence ID" value="NZ_JACOOO010000038.1"/>
</dbReference>
<evidence type="ECO:0000259" key="4">
    <source>
        <dbReference type="PROSITE" id="PS50045"/>
    </source>
</evidence>
<dbReference type="PANTHER" id="PTHR32071:SF38">
    <property type="entry name" value="PSP OPERON TRANSCRIPTIONAL ACTIVATOR"/>
    <property type="match status" value="1"/>
</dbReference>
<dbReference type="EMBL" id="JACOOO010000038">
    <property type="protein sequence ID" value="MBC5630411.1"/>
    <property type="molecule type" value="Genomic_DNA"/>
</dbReference>
<keyword evidence="7" id="KW-1185">Reference proteome</keyword>